<dbReference type="Proteomes" id="UP000275652">
    <property type="component" value="Unassembled WGS sequence"/>
</dbReference>
<feature type="signal peptide" evidence="5">
    <location>
        <begin position="1"/>
        <end position="18"/>
    </location>
</feature>
<evidence type="ECO:0000256" key="2">
    <source>
        <dbReference type="ARBA" id="ARBA00023157"/>
    </source>
</evidence>
<dbReference type="AlphaFoldDB" id="A0A9X8H6V3"/>
<feature type="domain" description="Apple" evidence="6">
    <location>
        <begin position="164"/>
        <end position="239"/>
    </location>
</feature>
<comment type="catalytic activity">
    <reaction evidence="3">
        <text>Hydrolysis of proteins with broad specificity for peptide bonds, and a preference for a large uncharged residue in P1. Hydrolyzes peptide amides.</text>
        <dbReference type="EC" id="3.4.21.62"/>
    </reaction>
</comment>
<reference evidence="7 8" key="1">
    <citation type="journal article" date="2018" name="J. Invertebr. Pathol.">
        <title>New genotyping method for the causative agent of crayfish plague (Aphanomyces astaci) based on whole genome data.</title>
        <authorList>
            <person name="Minardi D."/>
            <person name="Studholme D.J."/>
            <person name="van der Giezen M."/>
            <person name="Pretto T."/>
            <person name="Oidtmann B."/>
        </authorList>
    </citation>
    <scope>NUCLEOTIDE SEQUENCE [LARGE SCALE GENOMIC DNA]</scope>
    <source>
        <strain evidence="7 8">KB13</strain>
    </source>
</reference>
<name>A0A9X8H6V3_APHAT</name>
<dbReference type="SMART" id="SM00223">
    <property type="entry name" value="APPLE"/>
    <property type="match status" value="2"/>
</dbReference>
<evidence type="ECO:0000256" key="4">
    <source>
        <dbReference type="ARBA" id="ARBA00023619"/>
    </source>
</evidence>
<evidence type="ECO:0000256" key="3">
    <source>
        <dbReference type="ARBA" id="ARBA00023529"/>
    </source>
</evidence>
<comment type="caution">
    <text evidence="7">The sequence shown here is derived from an EMBL/GenBank/DDBJ whole genome shotgun (WGS) entry which is preliminary data.</text>
</comment>
<dbReference type="Pfam" id="PF14295">
    <property type="entry name" value="PAN_4"/>
    <property type="match status" value="3"/>
</dbReference>
<dbReference type="PANTHER" id="PTHR33946">
    <property type="match status" value="1"/>
</dbReference>
<dbReference type="InterPro" id="IPR036852">
    <property type="entry name" value="Peptidase_S8/S53_dom_sf"/>
</dbReference>
<keyword evidence="1" id="KW-0677">Repeat</keyword>
<evidence type="ECO:0000256" key="5">
    <source>
        <dbReference type="SAM" id="SignalP"/>
    </source>
</evidence>
<gene>
    <name evidence="7" type="ORF">DYB28_014788</name>
</gene>
<feature type="chain" id="PRO_5040760726" description="subtilisin" evidence="5">
    <location>
        <begin position="19"/>
        <end position="386"/>
    </location>
</feature>
<dbReference type="Gene3D" id="3.40.50.200">
    <property type="entry name" value="Peptidase S8/S53 domain"/>
    <property type="match status" value="1"/>
</dbReference>
<evidence type="ECO:0000313" key="8">
    <source>
        <dbReference type="Proteomes" id="UP000275652"/>
    </source>
</evidence>
<evidence type="ECO:0000259" key="6">
    <source>
        <dbReference type="PROSITE" id="PS50948"/>
    </source>
</evidence>
<dbReference type="SUPFAM" id="SSF57414">
    <property type="entry name" value="Hairpin loop containing domain-like"/>
    <property type="match status" value="1"/>
</dbReference>
<dbReference type="InterPro" id="IPR003609">
    <property type="entry name" value="Pan_app"/>
</dbReference>
<evidence type="ECO:0000313" key="7">
    <source>
        <dbReference type="EMBL" id="RLO02888.1"/>
    </source>
</evidence>
<dbReference type="PROSITE" id="PS50948">
    <property type="entry name" value="PAN"/>
    <property type="match status" value="1"/>
</dbReference>
<dbReference type="EMBL" id="QUTI01032399">
    <property type="protein sequence ID" value="RLO02888.1"/>
    <property type="molecule type" value="Genomic_DNA"/>
</dbReference>
<keyword evidence="5" id="KW-0732">Signal</keyword>
<dbReference type="GO" id="GO:0005576">
    <property type="term" value="C:extracellular region"/>
    <property type="evidence" value="ECO:0007669"/>
    <property type="project" value="InterPro"/>
</dbReference>
<dbReference type="SUPFAM" id="SSF52743">
    <property type="entry name" value="Subtilisin-like"/>
    <property type="match status" value="1"/>
</dbReference>
<organism evidence="7 8">
    <name type="scientific">Aphanomyces astaci</name>
    <name type="common">Crayfish plague agent</name>
    <dbReference type="NCBI Taxonomy" id="112090"/>
    <lineage>
        <taxon>Eukaryota</taxon>
        <taxon>Sar</taxon>
        <taxon>Stramenopiles</taxon>
        <taxon>Oomycota</taxon>
        <taxon>Saprolegniomycetes</taxon>
        <taxon>Saprolegniales</taxon>
        <taxon>Verrucalvaceae</taxon>
        <taxon>Aphanomyces</taxon>
    </lineage>
</organism>
<dbReference type="GO" id="GO:0006508">
    <property type="term" value="P:proteolysis"/>
    <property type="evidence" value="ECO:0007669"/>
    <property type="project" value="InterPro"/>
</dbReference>
<accession>A0A9X8H6V3</accession>
<protein>
    <recommendedName>
        <fullName evidence="4">subtilisin</fullName>
        <ecNumber evidence="4">3.4.21.62</ecNumber>
    </recommendedName>
</protein>
<dbReference type="Gene3D" id="3.30.30.180">
    <property type="match status" value="1"/>
</dbReference>
<evidence type="ECO:0000256" key="1">
    <source>
        <dbReference type="ARBA" id="ARBA00022737"/>
    </source>
</evidence>
<dbReference type="GO" id="GO:0004252">
    <property type="term" value="F:serine-type endopeptidase activity"/>
    <property type="evidence" value="ECO:0007669"/>
    <property type="project" value="UniProtKB-EC"/>
</dbReference>
<sequence>MVLYRFLALAAAGTAVTAKISVQVHRNLEVAKQSNIRVKFHCGEALASHRRRLKAGASRTETIESVVHSLKEHTRTSQALVKLLLANQVESTAVETIALYLSANKGASYDEVYTALAKNVDTNTLTLPNNTCGEKMPNAQYPNNIYGYGRLNIFKAVTAPLPKCALWTDDFEVIGEEVKKVSQSTAADCCDECHNTPNCNAFTFTRDNGGTCWLKAENKSVNWVYKKGSKSARVLKPNNDLTSCGTLEEDVTYGGPTVTVTYPAKAESCYADCENTPGCKLFVWYGGTCTLKSDKGDRVIVDGAKAGSLPTSSACAPMELNVNYVGHNIGYTSQTSADACCGDCQATSGCNLFVWFRGMCTLKSAMGTNETVDGAKASFLLAGQAS</sequence>
<proteinExistence type="predicted"/>
<dbReference type="InterPro" id="IPR000177">
    <property type="entry name" value="Apple"/>
</dbReference>
<dbReference type="EC" id="3.4.21.62" evidence="4"/>
<keyword evidence="2" id="KW-1015">Disulfide bond</keyword>
<dbReference type="Gene3D" id="3.50.4.10">
    <property type="entry name" value="Hepatocyte Growth Factor"/>
    <property type="match status" value="2"/>
</dbReference>
<dbReference type="PANTHER" id="PTHR33946:SF4">
    <property type="entry name" value="COAGULATION FACTOR XI"/>
    <property type="match status" value="1"/>
</dbReference>